<dbReference type="InterPro" id="IPR050205">
    <property type="entry name" value="CDPK_Ser/Thr_kinases"/>
</dbReference>
<dbReference type="InterPro" id="IPR017441">
    <property type="entry name" value="Protein_kinase_ATP_BS"/>
</dbReference>
<dbReference type="PROSITE" id="PS00107">
    <property type="entry name" value="PROTEIN_KINASE_ATP"/>
    <property type="match status" value="1"/>
</dbReference>
<dbReference type="EC" id="2.7.11.1" evidence="3"/>
<dbReference type="Gene3D" id="3.30.200.20">
    <property type="entry name" value="Phosphorylase Kinase, domain 1"/>
    <property type="match status" value="1"/>
</dbReference>
<dbReference type="OrthoDB" id="6513151at2759"/>
<dbReference type="PROSITE" id="PS00018">
    <property type="entry name" value="EF_HAND_1"/>
    <property type="match status" value="3"/>
</dbReference>
<dbReference type="InterPro" id="IPR008271">
    <property type="entry name" value="Ser/Thr_kinase_AS"/>
</dbReference>
<comment type="subunit">
    <text evidence="2">Monomer.</text>
</comment>
<dbReference type="Gene3D" id="1.10.510.10">
    <property type="entry name" value="Transferase(Phosphotransferase) domain 1"/>
    <property type="match status" value="1"/>
</dbReference>
<evidence type="ECO:0000256" key="5">
    <source>
        <dbReference type="ARBA" id="ARBA00022679"/>
    </source>
</evidence>
<comment type="catalytic activity">
    <reaction evidence="13">
        <text>L-threonyl-[protein] + ATP = O-phospho-L-threonyl-[protein] + ADP + H(+)</text>
        <dbReference type="Rhea" id="RHEA:46608"/>
        <dbReference type="Rhea" id="RHEA-COMP:11060"/>
        <dbReference type="Rhea" id="RHEA-COMP:11605"/>
        <dbReference type="ChEBI" id="CHEBI:15378"/>
        <dbReference type="ChEBI" id="CHEBI:30013"/>
        <dbReference type="ChEBI" id="CHEBI:30616"/>
        <dbReference type="ChEBI" id="CHEBI:61977"/>
        <dbReference type="ChEBI" id="CHEBI:456216"/>
        <dbReference type="EC" id="2.7.11.1"/>
    </reaction>
</comment>
<dbReference type="AlphaFoldDB" id="A0A1R2B7G0"/>
<evidence type="ECO:0000256" key="14">
    <source>
        <dbReference type="ARBA" id="ARBA00048679"/>
    </source>
</evidence>
<keyword evidence="8 15" id="KW-0547">Nucleotide-binding</keyword>
<gene>
    <name evidence="19" type="ORF">SteCoe_28965</name>
</gene>
<dbReference type="InterPro" id="IPR011009">
    <property type="entry name" value="Kinase-like_dom_sf"/>
</dbReference>
<accession>A0A1R2B7G0</accession>
<evidence type="ECO:0000313" key="19">
    <source>
        <dbReference type="EMBL" id="OMJ72550.1"/>
    </source>
</evidence>
<feature type="domain" description="Protein kinase" evidence="17">
    <location>
        <begin position="42"/>
        <end position="298"/>
    </location>
</feature>
<evidence type="ECO:0000256" key="3">
    <source>
        <dbReference type="ARBA" id="ARBA00012513"/>
    </source>
</evidence>
<evidence type="ECO:0000259" key="17">
    <source>
        <dbReference type="PROSITE" id="PS50011"/>
    </source>
</evidence>
<dbReference type="FunFam" id="3.30.200.20:FF:000315">
    <property type="entry name" value="Calcium-dependent protein kinase 3"/>
    <property type="match status" value="1"/>
</dbReference>
<evidence type="ECO:0000259" key="18">
    <source>
        <dbReference type="PROSITE" id="PS50222"/>
    </source>
</evidence>
<evidence type="ECO:0000256" key="16">
    <source>
        <dbReference type="RuleBase" id="RU000304"/>
    </source>
</evidence>
<dbReference type="FunFam" id="1.10.510.10:FF:000571">
    <property type="entry name" value="Maternal embryonic leucine zipper kinase"/>
    <property type="match status" value="1"/>
</dbReference>
<evidence type="ECO:0000256" key="11">
    <source>
        <dbReference type="ARBA" id="ARBA00022840"/>
    </source>
</evidence>
<dbReference type="SUPFAM" id="SSF56112">
    <property type="entry name" value="Protein kinase-like (PK-like)"/>
    <property type="match status" value="1"/>
</dbReference>
<dbReference type="EMBL" id="MPUH01000891">
    <property type="protein sequence ID" value="OMJ72550.1"/>
    <property type="molecule type" value="Genomic_DNA"/>
</dbReference>
<feature type="domain" description="EF-hand" evidence="18">
    <location>
        <begin position="376"/>
        <end position="411"/>
    </location>
</feature>
<comment type="similarity">
    <text evidence="12">Belongs to the protein kinase superfamily. Ser/Thr protein kinase family. CDPK subfamily.</text>
</comment>
<proteinExistence type="inferred from homology"/>
<feature type="domain" description="EF-hand" evidence="18">
    <location>
        <begin position="412"/>
        <end position="447"/>
    </location>
</feature>
<sequence length="478" mass="54462">MGCGTIKGLTKSVRVIQTRNTEVSLSPEVFLRVSSTPKFEFYQVLDILGSGAFSEVMLTIYTPTGQKRALKVIRKSPLTIQQLNSEFKIIEMKIIRELDHPNIIKCYEVFEDENNYYMPLEYCENGNLFNKLAEIKRMPESQVAEIIDQILSGVAYFHEKGIIHRDLKPENIMIQGQNNTQIKIGDFGNACYKNPNGLSGVFGTVYYLAPEVLLGYYDEKVDIWSCGIILYVMLTGKSPYKGENVKAIKQCIIDDPFQANPRTFPGRSPLLIDFARKLLDINPKTRYSACQALSHPWLTICRKSNRTSSPLPTIISKKPKNKLVQGTLMYIITCLVKSTTLNDLINTFKAIDINSNGTIEKNELEVELRKTYNAEEAKKITSDVFNDFDLNHNKVIDFTEFLMCYADQKKLFSKPLICGVFEKFDKNSDGLINLQDIEKYLGELPLNEEVNNEVKLFLGSNKKINQEQFVALIEDLLE</sequence>
<evidence type="ECO:0000256" key="8">
    <source>
        <dbReference type="ARBA" id="ARBA00022741"/>
    </source>
</evidence>
<dbReference type="Pfam" id="PF13202">
    <property type="entry name" value="EF-hand_5"/>
    <property type="match status" value="1"/>
</dbReference>
<name>A0A1R2B7G0_9CILI</name>
<evidence type="ECO:0000313" key="20">
    <source>
        <dbReference type="Proteomes" id="UP000187209"/>
    </source>
</evidence>
<protein>
    <recommendedName>
        <fullName evidence="3">non-specific serine/threonine protein kinase</fullName>
        <ecNumber evidence="3">2.7.11.1</ecNumber>
    </recommendedName>
</protein>
<reference evidence="19 20" key="1">
    <citation type="submission" date="2016-11" db="EMBL/GenBank/DDBJ databases">
        <title>The macronuclear genome of Stentor coeruleus: a giant cell with tiny introns.</title>
        <authorList>
            <person name="Slabodnick M."/>
            <person name="Ruby J.G."/>
            <person name="Reiff S.B."/>
            <person name="Swart E.C."/>
            <person name="Gosai S."/>
            <person name="Prabakaran S."/>
            <person name="Witkowska E."/>
            <person name="Larue G.E."/>
            <person name="Fisher S."/>
            <person name="Freeman R.M."/>
            <person name="Gunawardena J."/>
            <person name="Chu W."/>
            <person name="Stover N.A."/>
            <person name="Gregory B.D."/>
            <person name="Nowacki M."/>
            <person name="Derisi J."/>
            <person name="Roy S.W."/>
            <person name="Marshall W.F."/>
            <person name="Sood P."/>
        </authorList>
    </citation>
    <scope>NUCLEOTIDE SEQUENCE [LARGE SCALE GENOMIC DNA]</scope>
    <source>
        <strain evidence="19">WM001</strain>
    </source>
</reference>
<keyword evidence="11 15" id="KW-0067">ATP-binding</keyword>
<keyword evidence="5" id="KW-0808">Transferase</keyword>
<dbReference type="PROSITE" id="PS50222">
    <property type="entry name" value="EF_HAND_2"/>
    <property type="match status" value="3"/>
</dbReference>
<dbReference type="SUPFAM" id="SSF47473">
    <property type="entry name" value="EF-hand"/>
    <property type="match status" value="1"/>
</dbReference>
<keyword evidence="20" id="KW-1185">Reference proteome</keyword>
<dbReference type="InterPro" id="IPR011992">
    <property type="entry name" value="EF-hand-dom_pair"/>
</dbReference>
<dbReference type="PROSITE" id="PS00108">
    <property type="entry name" value="PROTEIN_KINASE_ST"/>
    <property type="match status" value="1"/>
</dbReference>
<evidence type="ECO:0000256" key="12">
    <source>
        <dbReference type="ARBA" id="ARBA00024334"/>
    </source>
</evidence>
<keyword evidence="10" id="KW-0106">Calcium</keyword>
<dbReference type="SMART" id="SM00220">
    <property type="entry name" value="S_TKc"/>
    <property type="match status" value="1"/>
</dbReference>
<dbReference type="CDD" id="cd05117">
    <property type="entry name" value="STKc_CAMK"/>
    <property type="match status" value="1"/>
</dbReference>
<dbReference type="CDD" id="cd00051">
    <property type="entry name" value="EFh"/>
    <property type="match status" value="1"/>
</dbReference>
<evidence type="ECO:0000256" key="2">
    <source>
        <dbReference type="ARBA" id="ARBA00011245"/>
    </source>
</evidence>
<evidence type="ECO:0000256" key="10">
    <source>
        <dbReference type="ARBA" id="ARBA00022837"/>
    </source>
</evidence>
<comment type="catalytic activity">
    <reaction evidence="14">
        <text>L-seryl-[protein] + ATP = O-phospho-L-seryl-[protein] + ADP + H(+)</text>
        <dbReference type="Rhea" id="RHEA:17989"/>
        <dbReference type="Rhea" id="RHEA-COMP:9863"/>
        <dbReference type="Rhea" id="RHEA-COMP:11604"/>
        <dbReference type="ChEBI" id="CHEBI:15378"/>
        <dbReference type="ChEBI" id="CHEBI:29999"/>
        <dbReference type="ChEBI" id="CHEBI:30616"/>
        <dbReference type="ChEBI" id="CHEBI:83421"/>
        <dbReference type="ChEBI" id="CHEBI:456216"/>
        <dbReference type="EC" id="2.7.11.1"/>
    </reaction>
</comment>
<dbReference type="PANTHER" id="PTHR24349">
    <property type="entry name" value="SERINE/THREONINE-PROTEIN KINASE"/>
    <property type="match status" value="1"/>
</dbReference>
<keyword evidence="7" id="KW-0677">Repeat</keyword>
<evidence type="ECO:0000256" key="13">
    <source>
        <dbReference type="ARBA" id="ARBA00047899"/>
    </source>
</evidence>
<dbReference type="Gene3D" id="1.10.238.10">
    <property type="entry name" value="EF-hand"/>
    <property type="match status" value="2"/>
</dbReference>
<comment type="cofactor">
    <cofactor evidence="1">
        <name>Mg(2+)</name>
        <dbReference type="ChEBI" id="CHEBI:18420"/>
    </cofactor>
</comment>
<dbReference type="GO" id="GO:0005509">
    <property type="term" value="F:calcium ion binding"/>
    <property type="evidence" value="ECO:0007669"/>
    <property type="project" value="InterPro"/>
</dbReference>
<evidence type="ECO:0000256" key="15">
    <source>
        <dbReference type="PROSITE-ProRule" id="PRU10141"/>
    </source>
</evidence>
<dbReference type="InterPro" id="IPR002048">
    <property type="entry name" value="EF_hand_dom"/>
</dbReference>
<evidence type="ECO:0000256" key="7">
    <source>
        <dbReference type="ARBA" id="ARBA00022737"/>
    </source>
</evidence>
<dbReference type="SMART" id="SM00054">
    <property type="entry name" value="EFh"/>
    <property type="match status" value="3"/>
</dbReference>
<feature type="domain" description="EF-hand" evidence="18">
    <location>
        <begin position="339"/>
        <end position="374"/>
    </location>
</feature>
<keyword evidence="4 16" id="KW-0723">Serine/threonine-protein kinase</keyword>
<dbReference type="InterPro" id="IPR000719">
    <property type="entry name" value="Prot_kinase_dom"/>
</dbReference>
<evidence type="ECO:0000256" key="1">
    <source>
        <dbReference type="ARBA" id="ARBA00001946"/>
    </source>
</evidence>
<evidence type="ECO:0000256" key="4">
    <source>
        <dbReference type="ARBA" id="ARBA00022527"/>
    </source>
</evidence>
<feature type="binding site" evidence="15">
    <location>
        <position position="75"/>
    </location>
    <ligand>
        <name>ATP</name>
        <dbReference type="ChEBI" id="CHEBI:30616"/>
    </ligand>
</feature>
<dbReference type="Pfam" id="PF13499">
    <property type="entry name" value="EF-hand_7"/>
    <property type="match status" value="1"/>
</dbReference>
<evidence type="ECO:0000256" key="9">
    <source>
        <dbReference type="ARBA" id="ARBA00022777"/>
    </source>
</evidence>
<dbReference type="Proteomes" id="UP000187209">
    <property type="component" value="Unassembled WGS sequence"/>
</dbReference>
<evidence type="ECO:0000256" key="6">
    <source>
        <dbReference type="ARBA" id="ARBA00022723"/>
    </source>
</evidence>
<organism evidence="19 20">
    <name type="scientific">Stentor coeruleus</name>
    <dbReference type="NCBI Taxonomy" id="5963"/>
    <lineage>
        <taxon>Eukaryota</taxon>
        <taxon>Sar</taxon>
        <taxon>Alveolata</taxon>
        <taxon>Ciliophora</taxon>
        <taxon>Postciliodesmatophora</taxon>
        <taxon>Heterotrichea</taxon>
        <taxon>Heterotrichida</taxon>
        <taxon>Stentoridae</taxon>
        <taxon>Stentor</taxon>
    </lineage>
</organism>
<dbReference type="PROSITE" id="PS50011">
    <property type="entry name" value="PROTEIN_KINASE_DOM"/>
    <property type="match status" value="1"/>
</dbReference>
<comment type="caution">
    <text evidence="19">The sequence shown here is derived from an EMBL/GenBank/DDBJ whole genome shotgun (WGS) entry which is preliminary data.</text>
</comment>
<keyword evidence="9" id="KW-0418">Kinase</keyword>
<dbReference type="GO" id="GO:0004674">
    <property type="term" value="F:protein serine/threonine kinase activity"/>
    <property type="evidence" value="ECO:0007669"/>
    <property type="project" value="UniProtKB-KW"/>
</dbReference>
<dbReference type="InterPro" id="IPR018247">
    <property type="entry name" value="EF_Hand_1_Ca_BS"/>
</dbReference>
<dbReference type="GO" id="GO:0005524">
    <property type="term" value="F:ATP binding"/>
    <property type="evidence" value="ECO:0007669"/>
    <property type="project" value="UniProtKB-UniRule"/>
</dbReference>
<dbReference type="Pfam" id="PF00069">
    <property type="entry name" value="Pkinase"/>
    <property type="match status" value="1"/>
</dbReference>
<keyword evidence="6" id="KW-0479">Metal-binding</keyword>